<protein>
    <submittedName>
        <fullName evidence="2">Uncharacterized protein</fullName>
    </submittedName>
</protein>
<sequence>MSDAKDAKDKRAKRLAEELRKNLRRRKGQAREQRSGGDSGEPAGD</sequence>
<evidence type="ECO:0000256" key="1">
    <source>
        <dbReference type="SAM" id="MobiDB-lite"/>
    </source>
</evidence>
<name>A0A842HS73_9SPHN</name>
<evidence type="ECO:0000313" key="2">
    <source>
        <dbReference type="EMBL" id="MBC2776688.1"/>
    </source>
</evidence>
<proteinExistence type="predicted"/>
<feature type="compositionally biased region" description="Basic and acidic residues" evidence="1">
    <location>
        <begin position="1"/>
        <end position="21"/>
    </location>
</feature>
<accession>A0A842HS73</accession>
<feature type="region of interest" description="Disordered" evidence="1">
    <location>
        <begin position="1"/>
        <end position="45"/>
    </location>
</feature>
<evidence type="ECO:0000313" key="3">
    <source>
        <dbReference type="Proteomes" id="UP000564378"/>
    </source>
</evidence>
<dbReference type="Proteomes" id="UP000564378">
    <property type="component" value="Unassembled WGS sequence"/>
</dbReference>
<keyword evidence="3" id="KW-1185">Reference proteome</keyword>
<dbReference type="RefSeq" id="WP_185799949.1">
    <property type="nucleotide sequence ID" value="NZ_JACJVJ010000001.1"/>
</dbReference>
<organism evidence="2 3">
    <name type="scientific">Parasphingopyxis marina</name>
    <dbReference type="NCBI Taxonomy" id="2761622"/>
    <lineage>
        <taxon>Bacteria</taxon>
        <taxon>Pseudomonadati</taxon>
        <taxon>Pseudomonadota</taxon>
        <taxon>Alphaproteobacteria</taxon>
        <taxon>Sphingomonadales</taxon>
        <taxon>Sphingomonadaceae</taxon>
        <taxon>Parasphingopyxis</taxon>
    </lineage>
</organism>
<comment type="caution">
    <text evidence="2">The sequence shown here is derived from an EMBL/GenBank/DDBJ whole genome shotgun (WGS) entry which is preliminary data.</text>
</comment>
<gene>
    <name evidence="2" type="ORF">H6P80_03545</name>
</gene>
<dbReference type="AlphaFoldDB" id="A0A842HS73"/>
<dbReference type="EMBL" id="JACJVJ010000001">
    <property type="protein sequence ID" value="MBC2776688.1"/>
    <property type="molecule type" value="Genomic_DNA"/>
</dbReference>
<reference evidence="2 3" key="1">
    <citation type="submission" date="2020-08" db="EMBL/GenBank/DDBJ databases">
        <title>Draft genome sequence of Parasphingopyxis sp. GrpM-11.</title>
        <authorList>
            <person name="Oh J."/>
            <person name="Roh D.-H."/>
        </authorList>
    </citation>
    <scope>NUCLEOTIDE SEQUENCE [LARGE SCALE GENOMIC DNA]</scope>
    <source>
        <strain evidence="2 3">GrpM-11</strain>
    </source>
</reference>